<reference evidence="2" key="1">
    <citation type="submission" date="2019-08" db="EMBL/GenBank/DDBJ databases">
        <authorList>
            <person name="Kucharzyk K."/>
            <person name="Murdoch R.W."/>
            <person name="Higgins S."/>
            <person name="Loffler F."/>
        </authorList>
    </citation>
    <scope>NUCLEOTIDE SEQUENCE</scope>
</reference>
<feature type="coiled-coil region" evidence="1">
    <location>
        <begin position="57"/>
        <end position="105"/>
    </location>
</feature>
<dbReference type="AlphaFoldDB" id="A0A645D6G3"/>
<keyword evidence="1" id="KW-0175">Coiled coil</keyword>
<name>A0A645D6G3_9ZZZZ</name>
<gene>
    <name evidence="2" type="ORF">SDC9_131293</name>
</gene>
<proteinExistence type="predicted"/>
<evidence type="ECO:0000313" key="2">
    <source>
        <dbReference type="EMBL" id="MPM84222.1"/>
    </source>
</evidence>
<dbReference type="EMBL" id="VSSQ01032825">
    <property type="protein sequence ID" value="MPM84222.1"/>
    <property type="molecule type" value="Genomic_DNA"/>
</dbReference>
<protein>
    <submittedName>
        <fullName evidence="2">Uncharacterized protein</fullName>
    </submittedName>
</protein>
<evidence type="ECO:0000256" key="1">
    <source>
        <dbReference type="SAM" id="Coils"/>
    </source>
</evidence>
<comment type="caution">
    <text evidence="2">The sequence shown here is derived from an EMBL/GenBank/DDBJ whole genome shotgun (WGS) entry which is preliminary data.</text>
</comment>
<accession>A0A645D6G3</accession>
<organism evidence="2">
    <name type="scientific">bioreactor metagenome</name>
    <dbReference type="NCBI Taxonomy" id="1076179"/>
    <lineage>
        <taxon>unclassified sequences</taxon>
        <taxon>metagenomes</taxon>
        <taxon>ecological metagenomes</taxon>
    </lineage>
</organism>
<sequence>MEDGSSKDTAYIQTLSQSFFVDNIALYFKLIEEERPEAYISLLSSAVKHAKKISDEQEKLNADAQSKDADIERLRSELKSVKDSLENSKARQSEYIAEINSLKQELTNIDELTALIHKKE</sequence>